<dbReference type="GO" id="GO:0004176">
    <property type="term" value="F:ATP-dependent peptidase activity"/>
    <property type="evidence" value="ECO:0007669"/>
    <property type="project" value="InterPro"/>
</dbReference>
<keyword evidence="4 7" id="KW-0378">Hydrolase</keyword>
<comment type="function">
    <text evidence="7">Cleaves peptides in various proteins in a process that requires ATP hydrolysis. Has a chymotrypsin-like activity. Plays a major role in the degradation of misfolded proteins.</text>
</comment>
<feature type="active site" evidence="7 8">
    <location>
        <position position="128"/>
    </location>
</feature>
<name>A0A0V7ZPA7_9CYAN</name>
<dbReference type="AlphaFoldDB" id="A0A0V7ZPA7"/>
<protein>
    <recommendedName>
        <fullName evidence="7 9">ATP-dependent Clp protease proteolytic subunit</fullName>
        <ecNumber evidence="7">3.4.21.92</ecNumber>
    </recommendedName>
    <alternativeName>
        <fullName evidence="7">Endopeptidase Clp</fullName>
    </alternativeName>
</protein>
<dbReference type="InterPro" id="IPR001907">
    <property type="entry name" value="ClpP"/>
</dbReference>
<evidence type="ECO:0000256" key="9">
    <source>
        <dbReference type="RuleBase" id="RU003567"/>
    </source>
</evidence>
<dbReference type="GO" id="GO:0051117">
    <property type="term" value="F:ATPase binding"/>
    <property type="evidence" value="ECO:0007669"/>
    <property type="project" value="TreeGrafter"/>
</dbReference>
<dbReference type="GO" id="GO:0005737">
    <property type="term" value="C:cytoplasm"/>
    <property type="evidence" value="ECO:0007669"/>
    <property type="project" value="UniProtKB-SubCell"/>
</dbReference>
<dbReference type="InterPro" id="IPR029045">
    <property type="entry name" value="ClpP/crotonase-like_dom_sf"/>
</dbReference>
<comment type="similarity">
    <text evidence="1 7 9">Belongs to the peptidase S14 family.</text>
</comment>
<dbReference type="FunFam" id="3.90.226.10:FF:000001">
    <property type="entry name" value="ATP-dependent Clp protease proteolytic subunit"/>
    <property type="match status" value="1"/>
</dbReference>
<keyword evidence="5 7" id="KW-0720">Serine protease</keyword>
<dbReference type="InterPro" id="IPR033135">
    <property type="entry name" value="ClpP_His_AS"/>
</dbReference>
<comment type="subcellular location">
    <subcellularLocation>
        <location evidence="7">Cytoplasm</location>
    </subcellularLocation>
</comment>
<keyword evidence="3 7" id="KW-0645">Protease</keyword>
<evidence type="ECO:0000256" key="7">
    <source>
        <dbReference type="HAMAP-Rule" id="MF_00444"/>
    </source>
</evidence>
<dbReference type="Proteomes" id="UP000053372">
    <property type="component" value="Unassembled WGS sequence"/>
</dbReference>
<keyword evidence="2 7" id="KW-0963">Cytoplasm</keyword>
<accession>A0A0V7ZPA7</accession>
<dbReference type="Pfam" id="PF00574">
    <property type="entry name" value="CLP_protease"/>
    <property type="match status" value="1"/>
</dbReference>
<reference evidence="10 11" key="1">
    <citation type="journal article" date="2015" name="Genome Announc.">
        <title>Draft Genome of the Euendolithic (true boring) Cyanobacterium Mastigocoleus testarum strain BC008.</title>
        <authorList>
            <person name="Guida B.S."/>
            <person name="Garcia-Pichel F."/>
        </authorList>
    </citation>
    <scope>NUCLEOTIDE SEQUENCE [LARGE SCALE GENOMIC DNA]</scope>
    <source>
        <strain evidence="10 11">BC008</strain>
    </source>
</reference>
<proteinExistence type="inferred from homology"/>
<dbReference type="RefSeq" id="WP_027844574.1">
    <property type="nucleotide sequence ID" value="NZ_LMTZ01000096.1"/>
</dbReference>
<dbReference type="SUPFAM" id="SSF52096">
    <property type="entry name" value="ClpP/crotonase"/>
    <property type="match status" value="1"/>
</dbReference>
<dbReference type="NCBIfam" id="NF009205">
    <property type="entry name" value="PRK12553.1"/>
    <property type="match status" value="1"/>
</dbReference>
<dbReference type="Gene3D" id="3.90.226.10">
    <property type="entry name" value="2-enoyl-CoA Hydratase, Chain A, domain 1"/>
    <property type="match status" value="1"/>
</dbReference>
<comment type="caution">
    <text evidence="10">The sequence shown here is derived from an EMBL/GenBank/DDBJ whole genome shotgun (WGS) entry which is preliminary data.</text>
</comment>
<dbReference type="OrthoDB" id="510061at2"/>
<dbReference type="PRINTS" id="PR00127">
    <property type="entry name" value="CLPPROTEASEP"/>
</dbReference>
<gene>
    <name evidence="7" type="primary">clpP</name>
    <name evidence="10" type="ORF">BC008_43175</name>
</gene>
<dbReference type="GO" id="GO:0009368">
    <property type="term" value="C:endopeptidase Clp complex"/>
    <property type="evidence" value="ECO:0007669"/>
    <property type="project" value="TreeGrafter"/>
</dbReference>
<dbReference type="GO" id="GO:0004252">
    <property type="term" value="F:serine-type endopeptidase activity"/>
    <property type="evidence" value="ECO:0007669"/>
    <property type="project" value="UniProtKB-UniRule"/>
</dbReference>
<evidence type="ECO:0000256" key="1">
    <source>
        <dbReference type="ARBA" id="ARBA00007039"/>
    </source>
</evidence>
<sequence length="197" mass="21420">MNSPTKANIPYVIQPSAQGDRILDIYSRLLAQRIIFFQGEVTDETANLIVAQMLFLDADDSEKDITLYINSPGGSVTAGMAIYDTMNQIRTDVSTVCAGIAASMGAFLLSSGTPGKRYALPNARIMIHQPSGGAQGKASDIEIAAKEILYFRERINQILAANTGKSQAQIETDSERDFFMSAEEAKTYGLIDSIVRK</sequence>
<evidence type="ECO:0000256" key="5">
    <source>
        <dbReference type="ARBA" id="ARBA00022825"/>
    </source>
</evidence>
<dbReference type="PANTHER" id="PTHR10381:SF70">
    <property type="entry name" value="ATP-DEPENDENT CLP PROTEASE PROTEOLYTIC SUBUNIT"/>
    <property type="match status" value="1"/>
</dbReference>
<dbReference type="NCBIfam" id="NF001368">
    <property type="entry name" value="PRK00277.1"/>
    <property type="match status" value="1"/>
</dbReference>
<evidence type="ECO:0000256" key="4">
    <source>
        <dbReference type="ARBA" id="ARBA00022801"/>
    </source>
</evidence>
<evidence type="ECO:0000313" key="10">
    <source>
        <dbReference type="EMBL" id="KST66532.1"/>
    </source>
</evidence>
<evidence type="ECO:0000313" key="11">
    <source>
        <dbReference type="Proteomes" id="UP000053372"/>
    </source>
</evidence>
<comment type="subunit">
    <text evidence="7">Fourteen ClpP subunits assemble into 2 heptameric rings which stack back to back to give a disk-like structure with a central cavity, resembling the structure of eukaryotic proteasomes.</text>
</comment>
<dbReference type="NCBIfam" id="TIGR00493">
    <property type="entry name" value="clpP"/>
    <property type="match status" value="1"/>
</dbReference>
<evidence type="ECO:0000256" key="8">
    <source>
        <dbReference type="PROSITE-ProRule" id="PRU10086"/>
    </source>
</evidence>
<dbReference type="PANTHER" id="PTHR10381">
    <property type="entry name" value="ATP-DEPENDENT CLP PROTEASE PROTEOLYTIC SUBUNIT"/>
    <property type="match status" value="1"/>
</dbReference>
<evidence type="ECO:0000256" key="6">
    <source>
        <dbReference type="ARBA" id="ARBA00034021"/>
    </source>
</evidence>
<keyword evidence="11" id="KW-1185">Reference proteome</keyword>
<organism evidence="10 11">
    <name type="scientific">Mastigocoleus testarum BC008</name>
    <dbReference type="NCBI Taxonomy" id="371196"/>
    <lineage>
        <taxon>Bacteria</taxon>
        <taxon>Bacillati</taxon>
        <taxon>Cyanobacteriota</taxon>
        <taxon>Cyanophyceae</taxon>
        <taxon>Nostocales</taxon>
        <taxon>Hapalosiphonaceae</taxon>
        <taxon>Mastigocoleus</taxon>
    </lineage>
</organism>
<dbReference type="HAMAP" id="MF_00444">
    <property type="entry name" value="ClpP"/>
    <property type="match status" value="1"/>
</dbReference>
<dbReference type="InterPro" id="IPR023562">
    <property type="entry name" value="ClpP/TepA"/>
</dbReference>
<comment type="catalytic activity">
    <reaction evidence="6 7 8">
        <text>Hydrolysis of proteins to small peptides in the presence of ATP and magnesium. alpha-casein is the usual test substrate. In the absence of ATP, only oligopeptides shorter than five residues are hydrolyzed (such as succinyl-Leu-Tyr-|-NHMec, and Leu-Tyr-Leu-|-Tyr-Trp, in which cleavage of the -Tyr-|-Leu- and -Tyr-|-Trp bonds also occurs).</text>
        <dbReference type="EC" id="3.4.21.92"/>
    </reaction>
</comment>
<dbReference type="PROSITE" id="PS00382">
    <property type="entry name" value="CLP_PROTEASE_HIS"/>
    <property type="match status" value="1"/>
</dbReference>
<evidence type="ECO:0000256" key="2">
    <source>
        <dbReference type="ARBA" id="ARBA00022490"/>
    </source>
</evidence>
<dbReference type="CDD" id="cd07017">
    <property type="entry name" value="S14_ClpP_2"/>
    <property type="match status" value="1"/>
</dbReference>
<dbReference type="EC" id="3.4.21.92" evidence="7"/>
<feature type="active site" description="Nucleophile" evidence="7">
    <location>
        <position position="103"/>
    </location>
</feature>
<evidence type="ECO:0000256" key="3">
    <source>
        <dbReference type="ARBA" id="ARBA00022670"/>
    </source>
</evidence>
<dbReference type="GO" id="GO:0006515">
    <property type="term" value="P:protein quality control for misfolded or incompletely synthesized proteins"/>
    <property type="evidence" value="ECO:0007669"/>
    <property type="project" value="TreeGrafter"/>
</dbReference>
<dbReference type="EMBL" id="LMTZ01000096">
    <property type="protein sequence ID" value="KST66532.1"/>
    <property type="molecule type" value="Genomic_DNA"/>
</dbReference>